<dbReference type="EMBL" id="JBFCZG010000006">
    <property type="protein sequence ID" value="KAL3421077.1"/>
    <property type="molecule type" value="Genomic_DNA"/>
</dbReference>
<sequence>MTMPSMQQRMQPPTSSTPQPRASPYGIAPQGTPPNAATQQSQFSTPQPQSSNPALQQTPNQQQSGGIITPQTPNFPPGAQGTGGLGSQIATPLSPGSEAREKERVSLLLEINGELLRASIRIQSVQKEITANTASSPDAATAGEKEVVDKEKAEKDKAQNHKDWNEYMRRLQCNLAYLAAIADRSHKPSSQIPPHPGIMSAPPTRKPNSPSTGSPVNADVKSDHGEGDEERDTTLKELYERLQALFPGVDPKKDPQAQAVKKTQQVPAGDQNQAMLKAQMQQRMVQEQQAKQQQQLQQQQAQAQAQAQAMAGRS</sequence>
<keyword evidence="3" id="KW-1185">Reference proteome</keyword>
<feature type="compositionally biased region" description="Basic and acidic residues" evidence="1">
    <location>
        <begin position="143"/>
        <end position="162"/>
    </location>
</feature>
<feature type="region of interest" description="Disordered" evidence="1">
    <location>
        <begin position="184"/>
        <end position="314"/>
    </location>
</feature>
<organism evidence="2 3">
    <name type="scientific">Phlyctema vagabunda</name>
    <dbReference type="NCBI Taxonomy" id="108571"/>
    <lineage>
        <taxon>Eukaryota</taxon>
        <taxon>Fungi</taxon>
        <taxon>Dikarya</taxon>
        <taxon>Ascomycota</taxon>
        <taxon>Pezizomycotina</taxon>
        <taxon>Leotiomycetes</taxon>
        <taxon>Helotiales</taxon>
        <taxon>Dermateaceae</taxon>
        <taxon>Phlyctema</taxon>
    </lineage>
</organism>
<dbReference type="Proteomes" id="UP001629113">
    <property type="component" value="Unassembled WGS sequence"/>
</dbReference>
<name>A0ABR4PCN5_9HELO</name>
<feature type="compositionally biased region" description="Polar residues" evidence="1">
    <location>
        <begin position="52"/>
        <end position="72"/>
    </location>
</feature>
<feature type="compositionally biased region" description="Low complexity" evidence="1">
    <location>
        <begin position="38"/>
        <end position="51"/>
    </location>
</feature>
<feature type="compositionally biased region" description="Polar residues" evidence="1">
    <location>
        <begin position="206"/>
        <end position="215"/>
    </location>
</feature>
<evidence type="ECO:0000313" key="2">
    <source>
        <dbReference type="EMBL" id="KAL3421077.1"/>
    </source>
</evidence>
<proteinExistence type="predicted"/>
<gene>
    <name evidence="2" type="ORF">PVAG01_07522</name>
</gene>
<feature type="compositionally biased region" description="Low complexity" evidence="1">
    <location>
        <begin position="278"/>
        <end position="314"/>
    </location>
</feature>
<reference evidence="2 3" key="1">
    <citation type="submission" date="2024-06" db="EMBL/GenBank/DDBJ databases">
        <title>Complete genome of Phlyctema vagabunda strain 19-DSS-EL-015.</title>
        <authorList>
            <person name="Fiorenzani C."/>
        </authorList>
    </citation>
    <scope>NUCLEOTIDE SEQUENCE [LARGE SCALE GENOMIC DNA]</scope>
    <source>
        <strain evidence="2 3">19-DSS-EL-015</strain>
    </source>
</reference>
<feature type="region of interest" description="Disordered" evidence="1">
    <location>
        <begin position="1"/>
        <end position="102"/>
    </location>
</feature>
<evidence type="ECO:0000313" key="3">
    <source>
        <dbReference type="Proteomes" id="UP001629113"/>
    </source>
</evidence>
<feature type="region of interest" description="Disordered" evidence="1">
    <location>
        <begin position="130"/>
        <end position="162"/>
    </location>
</feature>
<comment type="caution">
    <text evidence="2">The sequence shown here is derived from an EMBL/GenBank/DDBJ whole genome shotgun (WGS) entry which is preliminary data.</text>
</comment>
<accession>A0ABR4PCN5</accession>
<feature type="compositionally biased region" description="Polar residues" evidence="1">
    <location>
        <begin position="1"/>
        <end position="20"/>
    </location>
</feature>
<feature type="compositionally biased region" description="Polar residues" evidence="1">
    <location>
        <begin position="261"/>
        <end position="274"/>
    </location>
</feature>
<evidence type="ECO:0000256" key="1">
    <source>
        <dbReference type="SAM" id="MobiDB-lite"/>
    </source>
</evidence>
<protein>
    <submittedName>
        <fullName evidence="2">Uncharacterized protein</fullName>
    </submittedName>
</protein>